<dbReference type="GO" id="GO:0005829">
    <property type="term" value="C:cytosol"/>
    <property type="evidence" value="ECO:0007669"/>
    <property type="project" value="TreeGrafter"/>
</dbReference>
<reference evidence="9" key="1">
    <citation type="journal article" date="2020" name="mSystems">
        <title>Genome- and Community-Level Interaction Insights into Carbon Utilization and Element Cycling Functions of Hydrothermarchaeota in Hydrothermal Sediment.</title>
        <authorList>
            <person name="Zhou Z."/>
            <person name="Liu Y."/>
            <person name="Xu W."/>
            <person name="Pan J."/>
            <person name="Luo Z.H."/>
            <person name="Li M."/>
        </authorList>
    </citation>
    <scope>NUCLEOTIDE SEQUENCE [LARGE SCALE GENOMIC DNA]</scope>
    <source>
        <strain evidence="9">SpSt-123</strain>
    </source>
</reference>
<dbReference type="GO" id="GO:0005524">
    <property type="term" value="F:ATP binding"/>
    <property type="evidence" value="ECO:0007669"/>
    <property type="project" value="UniProtKB-UniRule"/>
</dbReference>
<dbReference type="EMBL" id="DSDY01000101">
    <property type="protein sequence ID" value="HDS10618.1"/>
    <property type="molecule type" value="Genomic_DNA"/>
</dbReference>
<evidence type="ECO:0000256" key="7">
    <source>
        <dbReference type="PIRSR" id="PIRSR001549-1"/>
    </source>
</evidence>
<organism evidence="9">
    <name type="scientific">Fervidicoccus fontis</name>
    <dbReference type="NCBI Taxonomy" id="683846"/>
    <lineage>
        <taxon>Archaea</taxon>
        <taxon>Thermoproteota</taxon>
        <taxon>Thermoprotei</taxon>
        <taxon>Fervidicoccales</taxon>
        <taxon>Fervidicoccaceae</taxon>
        <taxon>Fervidicoccus</taxon>
    </lineage>
</organism>
<evidence type="ECO:0000313" key="9">
    <source>
        <dbReference type="EMBL" id="HDS10618.1"/>
    </source>
</evidence>
<evidence type="ECO:0000256" key="5">
    <source>
        <dbReference type="ARBA" id="ARBA00047639"/>
    </source>
</evidence>
<feature type="binding site" evidence="7">
    <location>
        <position position="266"/>
    </location>
    <ligand>
        <name>L-histidine</name>
        <dbReference type="ChEBI" id="CHEBI:57595"/>
    </ligand>
</feature>
<keyword evidence="6" id="KW-0030">Aminoacyl-tRNA synthetase</keyword>
<dbReference type="InterPro" id="IPR006195">
    <property type="entry name" value="aa-tRNA-synth_II"/>
</dbReference>
<keyword evidence="3 6" id="KW-0067">ATP-binding</keyword>
<feature type="binding site" evidence="7">
    <location>
        <position position="125"/>
    </location>
    <ligand>
        <name>L-histidine</name>
        <dbReference type="ChEBI" id="CHEBI:57595"/>
    </ligand>
</feature>
<dbReference type="SUPFAM" id="SSF55681">
    <property type="entry name" value="Class II aaRS and biotin synthetases"/>
    <property type="match status" value="1"/>
</dbReference>
<dbReference type="InterPro" id="IPR015807">
    <property type="entry name" value="His-tRNA-ligase"/>
</dbReference>
<comment type="similarity">
    <text evidence="1 6">Belongs to the class-II aminoacyl-tRNA synthetase family.</text>
</comment>
<dbReference type="Pfam" id="PF13393">
    <property type="entry name" value="tRNA-synt_His"/>
    <property type="match status" value="1"/>
</dbReference>
<comment type="catalytic activity">
    <reaction evidence="5 6">
        <text>tRNA(His) + L-histidine + ATP = L-histidyl-tRNA(His) + AMP + diphosphate + H(+)</text>
        <dbReference type="Rhea" id="RHEA:17313"/>
        <dbReference type="Rhea" id="RHEA-COMP:9665"/>
        <dbReference type="Rhea" id="RHEA-COMP:9689"/>
        <dbReference type="ChEBI" id="CHEBI:15378"/>
        <dbReference type="ChEBI" id="CHEBI:30616"/>
        <dbReference type="ChEBI" id="CHEBI:33019"/>
        <dbReference type="ChEBI" id="CHEBI:57595"/>
        <dbReference type="ChEBI" id="CHEBI:78442"/>
        <dbReference type="ChEBI" id="CHEBI:78527"/>
        <dbReference type="ChEBI" id="CHEBI:456215"/>
        <dbReference type="EC" id="6.1.1.21"/>
    </reaction>
</comment>
<sequence length="427" mass="48758">MSVPKGFRDIEPDVARVRYKVIDELRRNYELFGFNPLETPAIEYWETLSGKYGEEAESKLIWRFVDPFSNREYALRYDLTVPLARYVASHPELPLPFKRYQIGLVWRHEEPQRMRYREFMQADADIVGSPYVEADAEVVNVTLKGLWSVGLSDAYVRINHRKLIYHVFEKELQIDNPLPVLRIVDKLDKIGPSGVENELLRVGMNESTVRRIMELIQIKGKWGEAEEQLRKVVSQGGVEVINELAELFSLITSSDKSSIFDLSMVRGLDYYTGPIFEFNVESTVAPSVGGGGRYDGLIRLLSKKIDLPATGASIGVDRVVDILVREKQAVNAYREAKVYVIYLKQELYKHAWEIAMFLRNKGIRAEIDLMRRSEAKQRKNALSSGATHLLFIGEKEIATSMYTLYEVSSGQRITAGLEDIAKHVQSA</sequence>
<keyword evidence="6 9" id="KW-0436">Ligase</keyword>
<dbReference type="AlphaFoldDB" id="A0A7C1E966"/>
<evidence type="ECO:0000256" key="2">
    <source>
        <dbReference type="ARBA" id="ARBA00022741"/>
    </source>
</evidence>
<feature type="binding site" evidence="7">
    <location>
        <begin position="78"/>
        <end position="80"/>
    </location>
    <ligand>
        <name>L-histidine</name>
        <dbReference type="ChEBI" id="CHEBI:57595"/>
    </ligand>
</feature>
<dbReference type="InterPro" id="IPR045864">
    <property type="entry name" value="aa-tRNA-synth_II/BPL/LPL"/>
</dbReference>
<dbReference type="GO" id="GO:0006427">
    <property type="term" value="P:histidyl-tRNA aminoacylation"/>
    <property type="evidence" value="ECO:0007669"/>
    <property type="project" value="UniProtKB-UniRule"/>
</dbReference>
<feature type="binding site" evidence="7">
    <location>
        <begin position="270"/>
        <end position="271"/>
    </location>
    <ligand>
        <name>L-histidine</name>
        <dbReference type="ChEBI" id="CHEBI:57595"/>
    </ligand>
</feature>
<dbReference type="InterPro" id="IPR004154">
    <property type="entry name" value="Anticodon-bd"/>
</dbReference>
<name>A0A7C1E966_9CREN</name>
<feature type="domain" description="Aminoacyl-transfer RNA synthetases class-II family profile" evidence="8">
    <location>
        <begin position="1"/>
        <end position="326"/>
    </location>
</feature>
<gene>
    <name evidence="6" type="primary">hisS</name>
    <name evidence="9" type="ORF">ENO04_03225</name>
</gene>
<accession>A0A7C1E966</accession>
<dbReference type="Gene3D" id="3.40.50.800">
    <property type="entry name" value="Anticodon-binding domain"/>
    <property type="match status" value="1"/>
</dbReference>
<dbReference type="EC" id="6.1.1.21" evidence="6"/>
<proteinExistence type="inferred from homology"/>
<dbReference type="PANTHER" id="PTHR11476">
    <property type="entry name" value="HISTIDYL-TRNA SYNTHETASE"/>
    <property type="match status" value="1"/>
</dbReference>
<dbReference type="PIRSF" id="PIRSF001549">
    <property type="entry name" value="His-tRNA_synth"/>
    <property type="match status" value="1"/>
</dbReference>
<comment type="caution">
    <text evidence="9">The sequence shown here is derived from an EMBL/GenBank/DDBJ whole genome shotgun (WGS) entry which is preliminary data.</text>
</comment>
<dbReference type="Gene3D" id="3.30.930.10">
    <property type="entry name" value="Bira Bifunctional Protein, Domain 2"/>
    <property type="match status" value="1"/>
</dbReference>
<comment type="subcellular location">
    <subcellularLocation>
        <location evidence="6">Cytoplasm</location>
    </subcellularLocation>
</comment>
<dbReference type="Pfam" id="PF03129">
    <property type="entry name" value="HGTP_anticodon"/>
    <property type="match status" value="1"/>
</dbReference>
<evidence type="ECO:0000256" key="3">
    <source>
        <dbReference type="ARBA" id="ARBA00022840"/>
    </source>
</evidence>
<dbReference type="SUPFAM" id="SSF52954">
    <property type="entry name" value="Class II aaRS ABD-related"/>
    <property type="match status" value="1"/>
</dbReference>
<evidence type="ECO:0000256" key="1">
    <source>
        <dbReference type="ARBA" id="ARBA00008226"/>
    </source>
</evidence>
<keyword evidence="4 6" id="KW-0648">Protein biosynthesis</keyword>
<evidence type="ECO:0000259" key="8">
    <source>
        <dbReference type="PROSITE" id="PS50862"/>
    </source>
</evidence>
<dbReference type="PANTHER" id="PTHR11476:SF7">
    <property type="entry name" value="HISTIDINE--TRNA LIGASE"/>
    <property type="match status" value="1"/>
</dbReference>
<keyword evidence="2 6" id="KW-0547">Nucleotide-binding</keyword>
<keyword evidence="6" id="KW-0963">Cytoplasm</keyword>
<dbReference type="GO" id="GO:0003723">
    <property type="term" value="F:RNA binding"/>
    <property type="evidence" value="ECO:0007669"/>
    <property type="project" value="TreeGrafter"/>
</dbReference>
<feature type="binding site" evidence="7">
    <location>
        <position position="121"/>
    </location>
    <ligand>
        <name>L-histidine</name>
        <dbReference type="ChEBI" id="CHEBI:57595"/>
    </ligand>
</feature>
<evidence type="ECO:0000256" key="6">
    <source>
        <dbReference type="HAMAP-Rule" id="MF_00127"/>
    </source>
</evidence>
<dbReference type="CDD" id="cd00773">
    <property type="entry name" value="HisRS-like_core"/>
    <property type="match status" value="1"/>
</dbReference>
<protein>
    <recommendedName>
        <fullName evidence="6">Histidine--tRNA ligase</fullName>
        <ecNumber evidence="6">6.1.1.21</ecNumber>
    </recommendedName>
    <alternativeName>
        <fullName evidence="6">Histidyl-tRNA synthetase</fullName>
        <shortName evidence="6">HisRS</shortName>
    </alternativeName>
</protein>
<dbReference type="InterPro" id="IPR041715">
    <property type="entry name" value="HisRS-like_core"/>
</dbReference>
<dbReference type="HAMAP" id="MF_00127">
    <property type="entry name" value="His_tRNA_synth"/>
    <property type="match status" value="1"/>
</dbReference>
<dbReference type="PROSITE" id="PS50862">
    <property type="entry name" value="AA_TRNA_LIGASE_II"/>
    <property type="match status" value="1"/>
</dbReference>
<evidence type="ECO:0000256" key="4">
    <source>
        <dbReference type="ARBA" id="ARBA00022917"/>
    </source>
</evidence>
<dbReference type="InterPro" id="IPR036621">
    <property type="entry name" value="Anticodon-bd_dom_sf"/>
</dbReference>
<feature type="binding site" evidence="7">
    <location>
        <position position="107"/>
    </location>
    <ligand>
        <name>L-histidine</name>
        <dbReference type="ChEBI" id="CHEBI:57595"/>
    </ligand>
</feature>
<dbReference type="GO" id="GO:0004821">
    <property type="term" value="F:histidine-tRNA ligase activity"/>
    <property type="evidence" value="ECO:0007669"/>
    <property type="project" value="UniProtKB-UniRule"/>
</dbReference>
<dbReference type="InterPro" id="IPR004516">
    <property type="entry name" value="HisRS/HisZ"/>
</dbReference>
<dbReference type="NCBIfam" id="TIGR00442">
    <property type="entry name" value="hisS"/>
    <property type="match status" value="1"/>
</dbReference>